<dbReference type="Pfam" id="PF08028">
    <property type="entry name" value="Acyl-CoA_dh_2"/>
    <property type="match status" value="1"/>
</dbReference>
<protein>
    <submittedName>
        <fullName evidence="5">SfnB family sulfur acquisition oxidoreductase</fullName>
        <ecNumber evidence="5">1.-.-.-</ecNumber>
    </submittedName>
</protein>
<dbReference type="Gene3D" id="1.20.140.10">
    <property type="entry name" value="Butyryl-CoA Dehydrogenase, subunit A, domain 3"/>
    <property type="match status" value="1"/>
</dbReference>
<dbReference type="Pfam" id="PF02771">
    <property type="entry name" value="Acyl-CoA_dh_N"/>
    <property type="match status" value="1"/>
</dbReference>
<gene>
    <name evidence="5" type="ORF">F4W09_03710</name>
</gene>
<dbReference type="InterPro" id="IPR050741">
    <property type="entry name" value="Acyl-CoA_dehydrogenase"/>
</dbReference>
<dbReference type="Gene3D" id="2.40.110.10">
    <property type="entry name" value="Butyryl-CoA Dehydrogenase, subunit A, domain 2"/>
    <property type="match status" value="1"/>
</dbReference>
<dbReference type="EMBL" id="VXLD01000002">
    <property type="protein sequence ID" value="KAB1857854.1"/>
    <property type="molecule type" value="Genomic_DNA"/>
</dbReference>
<dbReference type="Gene3D" id="1.10.540.10">
    <property type="entry name" value="Acyl-CoA dehydrogenase/oxidase, N-terminal domain"/>
    <property type="match status" value="1"/>
</dbReference>
<dbReference type="PANTHER" id="PTHR48083">
    <property type="entry name" value="MEDIUM-CHAIN SPECIFIC ACYL-COA DEHYDROGENASE, MITOCHONDRIAL-RELATED"/>
    <property type="match status" value="1"/>
</dbReference>
<feature type="domain" description="Acyl-CoA dehydrogenase C-terminal" evidence="4">
    <location>
        <begin position="250"/>
        <end position="384"/>
    </location>
</feature>
<evidence type="ECO:0000313" key="5">
    <source>
        <dbReference type="EMBL" id="KAB1857854.1"/>
    </source>
</evidence>
<dbReference type="PANTHER" id="PTHR48083:SF19">
    <property type="entry name" value="FLAVIN-DEPENDENT MONOOXYGENASE, OXYGENASE SUBUNIT HSAA"/>
    <property type="match status" value="1"/>
</dbReference>
<dbReference type="GO" id="GO:0005737">
    <property type="term" value="C:cytoplasm"/>
    <property type="evidence" value="ECO:0007669"/>
    <property type="project" value="TreeGrafter"/>
</dbReference>
<name>A0A5N4WKR9_9GAMM</name>
<comment type="caution">
    <text evidence="5">The sequence shown here is derived from an EMBL/GenBank/DDBJ whole genome shotgun (WGS) entry which is preliminary data.</text>
</comment>
<dbReference type="InterPro" id="IPR009100">
    <property type="entry name" value="AcylCoA_DH/oxidase_NM_dom_sf"/>
</dbReference>
<accession>A0A5N4WKR9</accession>
<dbReference type="SUPFAM" id="SSF56645">
    <property type="entry name" value="Acyl-CoA dehydrogenase NM domain-like"/>
    <property type="match status" value="1"/>
</dbReference>
<sequence length="407" mass="44725">MTSFQSISPAQAAQLAPAHIIQSDAEALEIAHTLAEQFKHNAILRDAERILPFDEIEAYSQSGLWAITVPKQYGGAEVSSYTVAQIIALMSGVDGSIGQIPQNHFYALEVLRNTGTEQQKQKLYQEVLQGARFGNALAEFKTKNAAQKQTAISPTANGFIVNGEKFYCTGSLFAHRIPTLVKDAHDREFLAFIPRNSEGLELIDDWSGFGQRTTGSGTVKFHQVFVAAEDVIPFDQAFQQPTLVGPFAQIMHAAIETGIARAAFEETLVRVRQARPWIDSGVDAATQDPLTLLELGRVVADVRASEVLLKQAARSIDAAKPQPTEDNITQASLDVAKVRAHSSETALKASSKLIELAGSRGSQRVDGLDRFWRNARVHTLHDAARWKYYFIANYTLNGIRPPRRGTL</sequence>
<dbReference type="InterPro" id="IPR013107">
    <property type="entry name" value="Acyl-CoA_DH_C"/>
</dbReference>
<evidence type="ECO:0000256" key="1">
    <source>
        <dbReference type="ARBA" id="ARBA00023002"/>
    </source>
</evidence>
<evidence type="ECO:0000313" key="6">
    <source>
        <dbReference type="Proteomes" id="UP000325788"/>
    </source>
</evidence>
<dbReference type="GO" id="GO:0050660">
    <property type="term" value="F:flavin adenine dinucleotide binding"/>
    <property type="evidence" value="ECO:0007669"/>
    <property type="project" value="InterPro"/>
</dbReference>
<dbReference type="InterPro" id="IPR023922">
    <property type="entry name" value="S04_starv_induced_SfnB"/>
</dbReference>
<keyword evidence="1 5" id="KW-0560">Oxidoreductase</keyword>
<dbReference type="NCBIfam" id="TIGR04022">
    <property type="entry name" value="sulfur_SfnB"/>
    <property type="match status" value="1"/>
</dbReference>
<proteinExistence type="inferred from homology"/>
<comment type="similarity">
    <text evidence="2">Belongs to the HpaH/HsaA monooxygenase family.</text>
</comment>
<reference evidence="5 6" key="1">
    <citation type="submission" date="2019-09" db="EMBL/GenBank/DDBJ databases">
        <title>Draft genome sequence of Acinetobacter tandoii W4-4-4 isolated from environmental water sample.</title>
        <authorList>
            <person name="Wee S.K."/>
            <person name="Yan B."/>
            <person name="Mustaffa S.B."/>
            <person name="Yap E.P.H."/>
        </authorList>
    </citation>
    <scope>NUCLEOTIDE SEQUENCE [LARGE SCALE GENOMIC DNA]</scope>
    <source>
        <strain evidence="5 6">W4-4-4</strain>
    </source>
</reference>
<dbReference type="InterPro" id="IPR036250">
    <property type="entry name" value="AcylCo_DH-like_C"/>
</dbReference>
<dbReference type="SUPFAM" id="SSF47203">
    <property type="entry name" value="Acyl-CoA dehydrogenase C-terminal domain-like"/>
    <property type="match status" value="1"/>
</dbReference>
<dbReference type="RefSeq" id="WP_151504066.1">
    <property type="nucleotide sequence ID" value="NZ_VXLD01000002.1"/>
</dbReference>
<dbReference type="AlphaFoldDB" id="A0A5N4WKR9"/>
<evidence type="ECO:0000259" key="3">
    <source>
        <dbReference type="Pfam" id="PF02771"/>
    </source>
</evidence>
<dbReference type="Proteomes" id="UP000325788">
    <property type="component" value="Unassembled WGS sequence"/>
</dbReference>
<dbReference type="GO" id="GO:0003995">
    <property type="term" value="F:acyl-CoA dehydrogenase activity"/>
    <property type="evidence" value="ECO:0007669"/>
    <property type="project" value="TreeGrafter"/>
</dbReference>
<dbReference type="EC" id="1.-.-.-" evidence="5"/>
<organism evidence="5 6">
    <name type="scientific">Acinetobacter tandoii</name>
    <dbReference type="NCBI Taxonomy" id="202954"/>
    <lineage>
        <taxon>Bacteria</taxon>
        <taxon>Pseudomonadati</taxon>
        <taxon>Pseudomonadota</taxon>
        <taxon>Gammaproteobacteria</taxon>
        <taxon>Moraxellales</taxon>
        <taxon>Moraxellaceae</taxon>
        <taxon>Acinetobacter</taxon>
    </lineage>
</organism>
<feature type="domain" description="Acyl-CoA dehydrogenase/oxidase N-terminal" evidence="3">
    <location>
        <begin position="34"/>
        <end position="130"/>
    </location>
</feature>
<dbReference type="GO" id="GO:0033539">
    <property type="term" value="P:fatty acid beta-oxidation using acyl-CoA dehydrogenase"/>
    <property type="evidence" value="ECO:0007669"/>
    <property type="project" value="TreeGrafter"/>
</dbReference>
<dbReference type="InterPro" id="IPR037069">
    <property type="entry name" value="AcylCoA_DH/ox_N_sf"/>
</dbReference>
<dbReference type="InterPro" id="IPR046373">
    <property type="entry name" value="Acyl-CoA_Oxase/DH_mid-dom_sf"/>
</dbReference>
<evidence type="ECO:0000259" key="4">
    <source>
        <dbReference type="Pfam" id="PF08028"/>
    </source>
</evidence>
<evidence type="ECO:0000256" key="2">
    <source>
        <dbReference type="ARBA" id="ARBA00049661"/>
    </source>
</evidence>
<dbReference type="InterPro" id="IPR013786">
    <property type="entry name" value="AcylCoA_DH/ox_N"/>
</dbReference>
<dbReference type="PIRSF" id="PIRSF016578">
    <property type="entry name" value="HsaA"/>
    <property type="match status" value="1"/>
</dbReference>
<dbReference type="GO" id="GO:0016712">
    <property type="term" value="F:oxidoreductase activity, acting on paired donors, with incorporation or reduction of molecular oxygen, reduced flavin or flavoprotein as one donor, and incorporation of one atom of oxygen"/>
    <property type="evidence" value="ECO:0007669"/>
    <property type="project" value="TreeGrafter"/>
</dbReference>